<feature type="domain" description="Calcineurin-like phosphoesterase" evidence="3">
    <location>
        <begin position="1"/>
        <end position="149"/>
    </location>
</feature>
<proteinExistence type="inferred from homology"/>
<dbReference type="InterPro" id="IPR041802">
    <property type="entry name" value="MPP_YfcE"/>
</dbReference>
<dbReference type="EC" id="3.1.4.-" evidence="2"/>
<gene>
    <name evidence="4" type="primary">dnaA</name>
    <name evidence="4" type="ORF">CLPU_20c00010</name>
</gene>
<dbReference type="Proteomes" id="UP000037267">
    <property type="component" value="Unassembled WGS sequence"/>
</dbReference>
<dbReference type="InterPro" id="IPR024654">
    <property type="entry name" value="Calcineurin-like_PHP_lpxH"/>
</dbReference>
<comment type="similarity">
    <text evidence="1 2">Belongs to the metallophosphoesterase superfamily. YfcE family.</text>
</comment>
<dbReference type="EMBL" id="LGSS01000020">
    <property type="protein sequence ID" value="KNF07225.1"/>
    <property type="molecule type" value="Genomic_DNA"/>
</dbReference>
<dbReference type="AlphaFoldDB" id="A0A0L0W7E8"/>
<dbReference type="GO" id="GO:0016787">
    <property type="term" value="F:hydrolase activity"/>
    <property type="evidence" value="ECO:0007669"/>
    <property type="project" value="UniProtKB-UniRule"/>
</dbReference>
<dbReference type="STRING" id="1503.CLPU_20c00010"/>
<dbReference type="CDD" id="cd00841">
    <property type="entry name" value="MPP_YfcE"/>
    <property type="match status" value="1"/>
</dbReference>
<comment type="caution">
    <text evidence="4">The sequence shown here is derived from an EMBL/GenBank/DDBJ whole genome shotgun (WGS) entry which is preliminary data.</text>
</comment>
<accession>A0A0L0W7E8</accession>
<dbReference type="InterPro" id="IPR029052">
    <property type="entry name" value="Metallo-depent_PP-like"/>
</dbReference>
<keyword evidence="5" id="KW-1185">Reference proteome</keyword>
<evidence type="ECO:0000256" key="2">
    <source>
        <dbReference type="RuleBase" id="RU362039"/>
    </source>
</evidence>
<evidence type="ECO:0000313" key="5">
    <source>
        <dbReference type="Proteomes" id="UP000037267"/>
    </source>
</evidence>
<evidence type="ECO:0000313" key="4">
    <source>
        <dbReference type="EMBL" id="KNF07225.1"/>
    </source>
</evidence>
<dbReference type="NCBIfam" id="TIGR00040">
    <property type="entry name" value="yfcE"/>
    <property type="match status" value="1"/>
</dbReference>
<name>A0A0L0W7E8_GOTPU</name>
<evidence type="ECO:0000256" key="1">
    <source>
        <dbReference type="ARBA" id="ARBA00008950"/>
    </source>
</evidence>
<sequence>MRIVVLSDTHGSIDNSILKISQLKDVDIIIHLGDNVKDAINLKEKLGIEVIYVKGNCDFLGEKSDEEKIISLNNKKFFITHGHLYDVKKDMNKIFYRGKELGANVILFGHSHVPTVVKYEDILLLNPGSPTKPRIGSNKSIGLIEIKNDHIEGEILALE</sequence>
<comment type="cofactor">
    <cofactor evidence="2">
        <name>a divalent metal cation</name>
        <dbReference type="ChEBI" id="CHEBI:60240"/>
    </cofactor>
</comment>
<dbReference type="Gene3D" id="3.60.21.10">
    <property type="match status" value="1"/>
</dbReference>
<protein>
    <recommendedName>
        <fullName evidence="2">Phosphoesterase</fullName>
        <ecNumber evidence="2">3.1.4.-</ecNumber>
    </recommendedName>
</protein>
<organism evidence="4 5">
    <name type="scientific">Gottschalkia purinilytica</name>
    <name type="common">Clostridium purinilyticum</name>
    <dbReference type="NCBI Taxonomy" id="1503"/>
    <lineage>
        <taxon>Bacteria</taxon>
        <taxon>Bacillati</taxon>
        <taxon>Bacillota</taxon>
        <taxon>Tissierellia</taxon>
        <taxon>Tissierellales</taxon>
        <taxon>Gottschalkiaceae</taxon>
        <taxon>Gottschalkia</taxon>
    </lineage>
</organism>
<dbReference type="Pfam" id="PF12850">
    <property type="entry name" value="Metallophos_2"/>
    <property type="match status" value="1"/>
</dbReference>
<dbReference type="RefSeq" id="WP_050378558.1">
    <property type="nucleotide sequence ID" value="NZ_LGSS01000020.1"/>
</dbReference>
<dbReference type="SUPFAM" id="SSF56300">
    <property type="entry name" value="Metallo-dependent phosphatases"/>
    <property type="match status" value="1"/>
</dbReference>
<dbReference type="InterPro" id="IPR000979">
    <property type="entry name" value="Phosphodiesterase_MJ0936/Vps29"/>
</dbReference>
<dbReference type="OrthoDB" id="9800565at2"/>
<evidence type="ECO:0000259" key="3">
    <source>
        <dbReference type="Pfam" id="PF12850"/>
    </source>
</evidence>
<dbReference type="GO" id="GO:0046872">
    <property type="term" value="F:metal ion binding"/>
    <property type="evidence" value="ECO:0007669"/>
    <property type="project" value="UniProtKB-KW"/>
</dbReference>
<reference evidence="5" key="1">
    <citation type="submission" date="2015-07" db="EMBL/GenBank/DDBJ databases">
        <title>Draft genome sequence of the purine-degrading Gottschalkia purinilyticum DSM 1384 (formerly Clostridium purinilyticum).</title>
        <authorList>
            <person name="Poehlein A."/>
            <person name="Schiel-Bengelsdorf B."/>
            <person name="Bengelsdorf F.R."/>
            <person name="Daniel R."/>
            <person name="Duerre P."/>
        </authorList>
    </citation>
    <scope>NUCLEOTIDE SEQUENCE [LARGE SCALE GENOMIC DNA]</scope>
    <source>
        <strain evidence="5">DSM 1384</strain>
    </source>
</reference>
<keyword evidence="2" id="KW-0479">Metal-binding</keyword>
<dbReference type="PANTHER" id="PTHR11124">
    <property type="entry name" value="VACUOLAR SORTING PROTEIN VPS29"/>
    <property type="match status" value="1"/>
</dbReference>